<reference evidence="1 2" key="1">
    <citation type="journal article" date="2023" name="BMC Biol.">
        <title>The compact genome of the sponge Oopsacas minuta (Hexactinellida) is lacking key metazoan core genes.</title>
        <authorList>
            <person name="Santini S."/>
            <person name="Schenkelaars Q."/>
            <person name="Jourda C."/>
            <person name="Duchesne M."/>
            <person name="Belahbib H."/>
            <person name="Rocher C."/>
            <person name="Selva M."/>
            <person name="Riesgo A."/>
            <person name="Vervoort M."/>
            <person name="Leys S.P."/>
            <person name="Kodjabachian L."/>
            <person name="Le Bivic A."/>
            <person name="Borchiellini C."/>
            <person name="Claverie J.M."/>
            <person name="Renard E."/>
        </authorList>
    </citation>
    <scope>NUCLEOTIDE SEQUENCE [LARGE SCALE GENOMIC DNA]</scope>
    <source>
        <strain evidence="1">SPO-2</strain>
    </source>
</reference>
<name>A0AAV7JHG7_9METZ</name>
<accession>A0AAV7JHG7</accession>
<evidence type="ECO:0000313" key="2">
    <source>
        <dbReference type="Proteomes" id="UP001165289"/>
    </source>
</evidence>
<proteinExistence type="predicted"/>
<dbReference type="AlphaFoldDB" id="A0AAV7JHG7"/>
<organism evidence="1 2">
    <name type="scientific">Oopsacas minuta</name>
    <dbReference type="NCBI Taxonomy" id="111878"/>
    <lineage>
        <taxon>Eukaryota</taxon>
        <taxon>Metazoa</taxon>
        <taxon>Porifera</taxon>
        <taxon>Hexactinellida</taxon>
        <taxon>Hexasterophora</taxon>
        <taxon>Lyssacinosida</taxon>
        <taxon>Leucopsacidae</taxon>
        <taxon>Oopsacas</taxon>
    </lineage>
</organism>
<comment type="caution">
    <text evidence="1">The sequence shown here is derived from an EMBL/GenBank/DDBJ whole genome shotgun (WGS) entry which is preliminary data.</text>
</comment>
<dbReference type="Proteomes" id="UP001165289">
    <property type="component" value="Unassembled WGS sequence"/>
</dbReference>
<gene>
    <name evidence="1" type="ORF">LOD99_11980</name>
</gene>
<evidence type="ECO:0000313" key="1">
    <source>
        <dbReference type="EMBL" id="KAI6648171.1"/>
    </source>
</evidence>
<protein>
    <submittedName>
        <fullName evidence="1">Uncharacterized protein</fullName>
    </submittedName>
</protein>
<keyword evidence="2" id="KW-1185">Reference proteome</keyword>
<dbReference type="EMBL" id="JAKMXF010000332">
    <property type="protein sequence ID" value="KAI6648171.1"/>
    <property type="molecule type" value="Genomic_DNA"/>
</dbReference>
<sequence>MTQELTFPNSHLEFGKILKDNNNCISRTLSFFEQNFQMDFEERKQLEATFLRVRSRIRKAKKSLDCLEGDWWHCGIYMEPELKKNHFYDTVELSSDDEEVISTLSANHRKSIDNLTMQQLCLRLSNVLESIKALSIVENTSEIKIAALALQLLSNQTKQREIAKVSKSVVYDKFSGQFGKMLKKSSMLPRQCPL</sequence>